<protein>
    <submittedName>
        <fullName evidence="6">OMP_b-brl_3 domain-containing protein</fullName>
    </submittedName>
</protein>
<sequence>MKRLTVVTFLFFSFLSFGQTIKGKVTDAVEDIGFADIVIRDNSNTIITGTSSDDNGNFEIKVAKGTYKIVVSFLGYTDWEKQIKVDKNLDLGIIKLEEDSQSLEEVVVQSKRRVIQQKVDRLVFDVEKSVVSEVGNGADILKLAPRVQVQNGAIEILGKGASRVLINGRLSPMEGEELVSFLESLNGNDIKSIEVITNPPAKYEAAGGGLINIILKKAKLNSWHNTSSLVYNQNKFNFATLRNNFSYNKNKFSLVSSLSATKGNLNNIEDLKINYPNSFWDIDIEYKDRRDSYSGRLQMDYKISDNVNIGAQYLGNLNQPGGISSVVSNVFDLSGNLDRVIKNTGENTVNTRNHNVNFYAETKLDTLGRSISFNADYFTYKSDNDRDFITEAFDNSGNSMGITSGGLNMTDQKIENFSSKIDVNYPIDKVQLSFGAKTSNTKINSGVQFFNTLSGSPVLDITNSNDFMYEENNIAGYVSSNFNISEKTKVQLGVRVENTNTLGVSVQTNESNRNNFTQVFPTAYISYKKNDNNTFNFSYGRRIERPRFSDLNPFKIFINDNSFSEGNPFLNPSFMDGFEFTHSYKRKLNSSVFLNVTTNGFGVIFTSDPVEETQIVTRDNYITQYNYGISENYSSSPFSWWESQNSFNVIGYYSKFEKNIGAAPRNGLQLRVATNNTFSVGEKSKLIVNSWYSSPFNGGLYRLGGMYNLSIGYQQSFKNNFKLSVFANDVFNTSAVNNLESVVDGVRQVYGQNYSTRNLVLSLSYSFGNNKIKVNKRNFGNDEEQGRSN</sequence>
<gene>
    <name evidence="6" type="ORF">T190607A01A_10873</name>
</gene>
<name>A0ABM9NUL3_9FLAO</name>
<evidence type="ECO:0000256" key="2">
    <source>
        <dbReference type="ARBA" id="ARBA00023136"/>
    </source>
</evidence>
<dbReference type="Pfam" id="PF14905">
    <property type="entry name" value="OMP_b-brl_3"/>
    <property type="match status" value="1"/>
</dbReference>
<dbReference type="InterPro" id="IPR037066">
    <property type="entry name" value="Plug_dom_sf"/>
</dbReference>
<feature type="chain" id="PRO_5046412448" evidence="4">
    <location>
        <begin position="19"/>
        <end position="789"/>
    </location>
</feature>
<keyword evidence="2" id="KW-0472">Membrane</keyword>
<keyword evidence="4" id="KW-0732">Signal</keyword>
<evidence type="ECO:0000259" key="5">
    <source>
        <dbReference type="Pfam" id="PF14905"/>
    </source>
</evidence>
<keyword evidence="3" id="KW-0998">Cell outer membrane</keyword>
<comment type="subcellular location">
    <subcellularLocation>
        <location evidence="1">Cell outer membrane</location>
    </subcellularLocation>
</comment>
<dbReference type="Gene3D" id="2.60.40.1120">
    <property type="entry name" value="Carboxypeptidase-like, regulatory domain"/>
    <property type="match status" value="1"/>
</dbReference>
<dbReference type="InterPro" id="IPR036942">
    <property type="entry name" value="Beta-barrel_TonB_sf"/>
</dbReference>
<dbReference type="InterPro" id="IPR008969">
    <property type="entry name" value="CarboxyPept-like_regulatory"/>
</dbReference>
<proteinExistence type="predicted"/>
<dbReference type="PANTHER" id="PTHR40980">
    <property type="entry name" value="PLUG DOMAIN-CONTAINING PROTEIN"/>
    <property type="match status" value="1"/>
</dbReference>
<dbReference type="RefSeq" id="WP_348710594.1">
    <property type="nucleotide sequence ID" value="NZ_CAXIXY010000003.1"/>
</dbReference>
<organism evidence="6 7">
    <name type="scientific">Tenacibaculum platacis</name>
    <dbReference type="NCBI Taxonomy" id="3137852"/>
    <lineage>
        <taxon>Bacteria</taxon>
        <taxon>Pseudomonadati</taxon>
        <taxon>Bacteroidota</taxon>
        <taxon>Flavobacteriia</taxon>
        <taxon>Flavobacteriales</taxon>
        <taxon>Flavobacteriaceae</taxon>
        <taxon>Tenacibaculum</taxon>
    </lineage>
</organism>
<dbReference type="SUPFAM" id="SSF49464">
    <property type="entry name" value="Carboxypeptidase regulatory domain-like"/>
    <property type="match status" value="1"/>
</dbReference>
<evidence type="ECO:0000256" key="3">
    <source>
        <dbReference type="ARBA" id="ARBA00023237"/>
    </source>
</evidence>
<dbReference type="Gene3D" id="2.40.170.20">
    <property type="entry name" value="TonB-dependent receptor, beta-barrel domain"/>
    <property type="match status" value="1"/>
</dbReference>
<dbReference type="InterPro" id="IPR041700">
    <property type="entry name" value="OMP_b-brl_3"/>
</dbReference>
<dbReference type="SUPFAM" id="SSF56935">
    <property type="entry name" value="Porins"/>
    <property type="match status" value="1"/>
</dbReference>
<dbReference type="PANTHER" id="PTHR40980:SF4">
    <property type="entry name" value="TONB-DEPENDENT RECEPTOR-LIKE BETA-BARREL DOMAIN-CONTAINING PROTEIN"/>
    <property type="match status" value="1"/>
</dbReference>
<dbReference type="Pfam" id="PF13715">
    <property type="entry name" value="CarbopepD_reg_2"/>
    <property type="match status" value="1"/>
</dbReference>
<accession>A0ABM9NUL3</accession>
<dbReference type="Proteomes" id="UP001497416">
    <property type="component" value="Unassembled WGS sequence"/>
</dbReference>
<evidence type="ECO:0000313" key="7">
    <source>
        <dbReference type="Proteomes" id="UP001497416"/>
    </source>
</evidence>
<feature type="signal peptide" evidence="4">
    <location>
        <begin position="1"/>
        <end position="18"/>
    </location>
</feature>
<keyword evidence="7" id="KW-1185">Reference proteome</keyword>
<comment type="caution">
    <text evidence="6">The sequence shown here is derived from an EMBL/GenBank/DDBJ whole genome shotgun (WGS) entry which is preliminary data.</text>
</comment>
<evidence type="ECO:0000313" key="6">
    <source>
        <dbReference type="EMBL" id="CAL2079498.1"/>
    </source>
</evidence>
<evidence type="ECO:0000256" key="4">
    <source>
        <dbReference type="SAM" id="SignalP"/>
    </source>
</evidence>
<reference evidence="6 7" key="1">
    <citation type="submission" date="2024-05" db="EMBL/GenBank/DDBJ databases">
        <authorList>
            <person name="Duchaud E."/>
        </authorList>
    </citation>
    <scope>NUCLEOTIDE SEQUENCE [LARGE SCALE GENOMIC DNA]</scope>
    <source>
        <strain evidence="6">Ena-SAMPLE-TAB-13-05-2024-13:56:06:370-140302</strain>
    </source>
</reference>
<feature type="domain" description="Outer membrane protein beta-barrel" evidence="5">
    <location>
        <begin position="363"/>
        <end position="765"/>
    </location>
</feature>
<dbReference type="EMBL" id="CAXIXY010000003">
    <property type="protein sequence ID" value="CAL2079498.1"/>
    <property type="molecule type" value="Genomic_DNA"/>
</dbReference>
<evidence type="ECO:0000256" key="1">
    <source>
        <dbReference type="ARBA" id="ARBA00004442"/>
    </source>
</evidence>
<dbReference type="Gene3D" id="2.170.130.10">
    <property type="entry name" value="TonB-dependent receptor, plug domain"/>
    <property type="match status" value="1"/>
</dbReference>